<name>A0A2J6PLW6_9HELO</name>
<feature type="region of interest" description="Disordered" evidence="1">
    <location>
        <begin position="1"/>
        <end position="30"/>
    </location>
</feature>
<dbReference type="Proteomes" id="UP000235672">
    <property type="component" value="Unassembled WGS sequence"/>
</dbReference>
<keyword evidence="4" id="KW-1185">Reference proteome</keyword>
<dbReference type="Pfam" id="PF00651">
    <property type="entry name" value="BTB"/>
    <property type="match status" value="1"/>
</dbReference>
<evidence type="ECO:0000259" key="2">
    <source>
        <dbReference type="Pfam" id="PF00651"/>
    </source>
</evidence>
<accession>A0A2J6PLW6</accession>
<feature type="region of interest" description="Disordered" evidence="1">
    <location>
        <begin position="254"/>
        <end position="281"/>
    </location>
</feature>
<dbReference type="Gene3D" id="3.30.710.10">
    <property type="entry name" value="Potassium Channel Kv1.1, Chain A"/>
    <property type="match status" value="1"/>
</dbReference>
<evidence type="ECO:0000313" key="4">
    <source>
        <dbReference type="Proteomes" id="UP000235672"/>
    </source>
</evidence>
<dbReference type="SUPFAM" id="SSF54695">
    <property type="entry name" value="POZ domain"/>
    <property type="match status" value="1"/>
</dbReference>
<feature type="compositionally biased region" description="Basic and acidic residues" evidence="1">
    <location>
        <begin position="14"/>
        <end position="28"/>
    </location>
</feature>
<reference evidence="3 4" key="1">
    <citation type="submission" date="2016-05" db="EMBL/GenBank/DDBJ databases">
        <title>A degradative enzymes factory behind the ericoid mycorrhizal symbiosis.</title>
        <authorList>
            <consortium name="DOE Joint Genome Institute"/>
            <person name="Martino E."/>
            <person name="Morin E."/>
            <person name="Grelet G."/>
            <person name="Kuo A."/>
            <person name="Kohler A."/>
            <person name="Daghino S."/>
            <person name="Barry K."/>
            <person name="Choi C."/>
            <person name="Cichocki N."/>
            <person name="Clum A."/>
            <person name="Copeland A."/>
            <person name="Hainaut M."/>
            <person name="Haridas S."/>
            <person name="Labutti K."/>
            <person name="Lindquist E."/>
            <person name="Lipzen A."/>
            <person name="Khouja H.-R."/>
            <person name="Murat C."/>
            <person name="Ohm R."/>
            <person name="Olson A."/>
            <person name="Spatafora J."/>
            <person name="Veneault-Fourrey C."/>
            <person name="Henrissat B."/>
            <person name="Grigoriev I."/>
            <person name="Martin F."/>
            <person name="Perotto S."/>
        </authorList>
    </citation>
    <scope>NUCLEOTIDE SEQUENCE [LARGE SCALE GENOMIC DNA]</scope>
    <source>
        <strain evidence="3 4">UAMH 7357</strain>
    </source>
</reference>
<dbReference type="PANTHER" id="PTHR47843:SF7">
    <property type="entry name" value="BTB DOMAIN-CONTAINING PROTEIN"/>
    <property type="match status" value="1"/>
</dbReference>
<dbReference type="InterPro" id="IPR011333">
    <property type="entry name" value="SKP1/BTB/POZ_sf"/>
</dbReference>
<gene>
    <name evidence="3" type="ORF">NA56DRAFT_710269</name>
</gene>
<feature type="domain" description="BTB" evidence="2">
    <location>
        <begin position="42"/>
        <end position="138"/>
    </location>
</feature>
<protein>
    <recommendedName>
        <fullName evidence="2">BTB domain-containing protein</fullName>
    </recommendedName>
</protein>
<dbReference type="InterPro" id="IPR000210">
    <property type="entry name" value="BTB/POZ_dom"/>
</dbReference>
<dbReference type="PANTHER" id="PTHR47843">
    <property type="entry name" value="BTB DOMAIN-CONTAINING PROTEIN-RELATED"/>
    <property type="match status" value="1"/>
</dbReference>
<evidence type="ECO:0000256" key="1">
    <source>
        <dbReference type="SAM" id="MobiDB-lite"/>
    </source>
</evidence>
<organism evidence="3 4">
    <name type="scientific">Hyaloscypha hepaticicola</name>
    <dbReference type="NCBI Taxonomy" id="2082293"/>
    <lineage>
        <taxon>Eukaryota</taxon>
        <taxon>Fungi</taxon>
        <taxon>Dikarya</taxon>
        <taxon>Ascomycota</taxon>
        <taxon>Pezizomycotina</taxon>
        <taxon>Leotiomycetes</taxon>
        <taxon>Helotiales</taxon>
        <taxon>Hyaloscyphaceae</taxon>
        <taxon>Hyaloscypha</taxon>
    </lineage>
</organism>
<dbReference type="EMBL" id="KZ613516">
    <property type="protein sequence ID" value="PMD15052.1"/>
    <property type="molecule type" value="Genomic_DNA"/>
</dbReference>
<feature type="compositionally biased region" description="Basic and acidic residues" evidence="1">
    <location>
        <begin position="256"/>
        <end position="266"/>
    </location>
</feature>
<proteinExistence type="predicted"/>
<evidence type="ECO:0000313" key="3">
    <source>
        <dbReference type="EMBL" id="PMD15052.1"/>
    </source>
</evidence>
<dbReference type="AlphaFoldDB" id="A0A2J6PLW6"/>
<sequence length="281" mass="31692">MSIPETGAVGRSPAAEKPRELLPSKEDMSPVTPYMSGMGTEMVDIYVGPSKVLFRLYKSKICARISYFDKMFNGNFKEASENTAYLPEDNPASRIRELETVMDANGQEVASSHAMGFYSLAEKYCLPELQDIIMDKLLKYHKKRNELPSVEFTIRAYEQTSTGSPLANYCNRAMAYIVGTDGKDNRLEEHWPTSDVARLNRELPNFAEALLRMQREMAQDSGVSDPRVIKSCGFHAHAFLDYCAANPRRKIPCKRKAQDGEEPDRNKRSRVGTPESVEDAE</sequence>
<dbReference type="OrthoDB" id="6359816at2759"/>